<dbReference type="PANTHER" id="PTHR43048:SF3">
    <property type="entry name" value="METHYLMALONYL-COA EPIMERASE, MITOCHONDRIAL"/>
    <property type="match status" value="1"/>
</dbReference>
<evidence type="ECO:0000313" key="4">
    <source>
        <dbReference type="Proteomes" id="UP001139293"/>
    </source>
</evidence>
<dbReference type="RefSeq" id="WP_248949611.1">
    <property type="nucleotide sequence ID" value="NZ_JAKILB010000004.1"/>
</dbReference>
<gene>
    <name evidence="3" type="ORF">L2740_08445</name>
</gene>
<name>A0A9X1ZES4_9GAMM</name>
<evidence type="ECO:0000313" key="3">
    <source>
        <dbReference type="EMBL" id="MCL1138570.1"/>
    </source>
</evidence>
<dbReference type="Proteomes" id="UP001139293">
    <property type="component" value="Unassembled WGS sequence"/>
</dbReference>
<accession>A0A9X1ZES4</accession>
<proteinExistence type="predicted"/>
<dbReference type="EMBL" id="JAKILB010000004">
    <property type="protein sequence ID" value="MCL1138570.1"/>
    <property type="molecule type" value="Genomic_DNA"/>
</dbReference>
<keyword evidence="1" id="KW-0479">Metal-binding</keyword>
<dbReference type="PANTHER" id="PTHR43048">
    <property type="entry name" value="METHYLMALONYL-COA EPIMERASE"/>
    <property type="match status" value="1"/>
</dbReference>
<dbReference type="SUPFAM" id="SSF54593">
    <property type="entry name" value="Glyoxalase/Bleomycin resistance protein/Dihydroxybiphenyl dioxygenase"/>
    <property type="match status" value="1"/>
</dbReference>
<protein>
    <submittedName>
        <fullName evidence="3">VOC family protein</fullName>
    </submittedName>
</protein>
<organism evidence="3 4">
    <name type="scientific">Shewanella pneumatophori</name>
    <dbReference type="NCBI Taxonomy" id="314092"/>
    <lineage>
        <taxon>Bacteria</taxon>
        <taxon>Pseudomonadati</taxon>
        <taxon>Pseudomonadota</taxon>
        <taxon>Gammaproteobacteria</taxon>
        <taxon>Alteromonadales</taxon>
        <taxon>Shewanellaceae</taxon>
        <taxon>Shewanella</taxon>
    </lineage>
</organism>
<dbReference type="Pfam" id="PF13669">
    <property type="entry name" value="Glyoxalase_4"/>
    <property type="match status" value="1"/>
</dbReference>
<dbReference type="InterPro" id="IPR037523">
    <property type="entry name" value="VOC_core"/>
</dbReference>
<dbReference type="PROSITE" id="PS51819">
    <property type="entry name" value="VOC"/>
    <property type="match status" value="1"/>
</dbReference>
<evidence type="ECO:0000256" key="1">
    <source>
        <dbReference type="ARBA" id="ARBA00022723"/>
    </source>
</evidence>
<reference evidence="3" key="1">
    <citation type="submission" date="2022-01" db="EMBL/GenBank/DDBJ databases">
        <title>Whole genome-based taxonomy of the Shewanellaceae.</title>
        <authorList>
            <person name="Martin-Rodriguez A.J."/>
        </authorList>
    </citation>
    <scope>NUCLEOTIDE SEQUENCE</scope>
    <source>
        <strain evidence="3">KCTC 23973</strain>
    </source>
</reference>
<dbReference type="GO" id="GO:0046491">
    <property type="term" value="P:L-methylmalonyl-CoA metabolic process"/>
    <property type="evidence" value="ECO:0007669"/>
    <property type="project" value="TreeGrafter"/>
</dbReference>
<sequence>MAIPGLKKPDHIGFTVPNIDEAIAFFREHFEFELAYEFGPFSSADDWMQDHLNVLPRAEITKIAVMSAKGINLEIFEYADTIARNKVAPNNADIGGHHLAFYVEDMSAAVAYLKQQGIEVLDGPTIMTEGPTEGESWVYFMAPWGMQLELVSYPKGKAFAKHSSVGLFDPR</sequence>
<dbReference type="GO" id="GO:0046872">
    <property type="term" value="F:metal ion binding"/>
    <property type="evidence" value="ECO:0007669"/>
    <property type="project" value="UniProtKB-KW"/>
</dbReference>
<keyword evidence="4" id="KW-1185">Reference proteome</keyword>
<feature type="domain" description="VOC" evidence="2">
    <location>
        <begin position="8"/>
        <end position="153"/>
    </location>
</feature>
<comment type="caution">
    <text evidence="3">The sequence shown here is derived from an EMBL/GenBank/DDBJ whole genome shotgun (WGS) entry which is preliminary data.</text>
</comment>
<dbReference type="InterPro" id="IPR051785">
    <property type="entry name" value="MMCE/EMCE_epimerase"/>
</dbReference>
<dbReference type="GO" id="GO:0004493">
    <property type="term" value="F:methylmalonyl-CoA epimerase activity"/>
    <property type="evidence" value="ECO:0007669"/>
    <property type="project" value="TreeGrafter"/>
</dbReference>
<dbReference type="Gene3D" id="3.10.180.10">
    <property type="entry name" value="2,3-Dihydroxybiphenyl 1,2-Dioxygenase, domain 1"/>
    <property type="match status" value="1"/>
</dbReference>
<evidence type="ECO:0000259" key="2">
    <source>
        <dbReference type="PROSITE" id="PS51819"/>
    </source>
</evidence>
<dbReference type="InterPro" id="IPR029068">
    <property type="entry name" value="Glyas_Bleomycin-R_OHBP_Dase"/>
</dbReference>
<dbReference type="AlphaFoldDB" id="A0A9X1ZES4"/>